<sequence>MNSLREPMIQSKGKIARVRHGLLHFAEVELTVSSADEMVVTFDCHGEGFISQGYIEVVPAKGYDDWKHGALAGITYALGKCSDHPCNVTVTYIAGLTTDTNPSIVGGAAIQAIWSALQYEPTAEEQTHIEKIVFQSFTQPFDHVPDFGS</sequence>
<name>A0A8J3IWQ5_9CHLR</name>
<proteinExistence type="predicted"/>
<evidence type="ECO:0000313" key="1">
    <source>
        <dbReference type="EMBL" id="GHO97456.1"/>
    </source>
</evidence>
<protein>
    <submittedName>
        <fullName evidence="1">Uncharacterized protein</fullName>
    </submittedName>
</protein>
<organism evidence="1 2">
    <name type="scientific">Reticulibacter mediterranei</name>
    <dbReference type="NCBI Taxonomy" id="2778369"/>
    <lineage>
        <taxon>Bacteria</taxon>
        <taxon>Bacillati</taxon>
        <taxon>Chloroflexota</taxon>
        <taxon>Ktedonobacteria</taxon>
        <taxon>Ktedonobacterales</taxon>
        <taxon>Reticulibacteraceae</taxon>
        <taxon>Reticulibacter</taxon>
    </lineage>
</organism>
<keyword evidence="2" id="KW-1185">Reference proteome</keyword>
<reference evidence="1" key="1">
    <citation type="submission" date="2020-10" db="EMBL/GenBank/DDBJ databases">
        <title>Taxonomic study of unclassified bacteria belonging to the class Ktedonobacteria.</title>
        <authorList>
            <person name="Yabe S."/>
            <person name="Wang C.M."/>
            <person name="Zheng Y."/>
            <person name="Sakai Y."/>
            <person name="Cavaletti L."/>
            <person name="Monciardini P."/>
            <person name="Donadio S."/>
        </authorList>
    </citation>
    <scope>NUCLEOTIDE SEQUENCE</scope>
    <source>
        <strain evidence="1">ID150040</strain>
    </source>
</reference>
<dbReference type="Proteomes" id="UP000597444">
    <property type="component" value="Unassembled WGS sequence"/>
</dbReference>
<comment type="caution">
    <text evidence="1">The sequence shown here is derived from an EMBL/GenBank/DDBJ whole genome shotgun (WGS) entry which is preliminary data.</text>
</comment>
<gene>
    <name evidence="1" type="ORF">KSF_075040</name>
</gene>
<dbReference type="EMBL" id="BNJK01000001">
    <property type="protein sequence ID" value="GHO97456.1"/>
    <property type="molecule type" value="Genomic_DNA"/>
</dbReference>
<dbReference type="AlphaFoldDB" id="A0A8J3IWQ5"/>
<evidence type="ECO:0000313" key="2">
    <source>
        <dbReference type="Proteomes" id="UP000597444"/>
    </source>
</evidence>
<accession>A0A8J3IWQ5</accession>